<dbReference type="EMBL" id="JBFPKE010000001">
    <property type="protein sequence ID" value="MEX3749360.1"/>
    <property type="molecule type" value="Genomic_DNA"/>
</dbReference>
<name>A0ABV3W855_9BURK</name>
<feature type="signal peptide" evidence="2">
    <location>
        <begin position="1"/>
        <end position="23"/>
    </location>
</feature>
<sequence>MKRVKKAVLASACALALVGTAFAQGAGGGGSSGGGGSGSGGTSVGAGGAGVNGANGAGQGGAGMSAPNMGGTSGSTSTMKSGKSKHAAPTRMPQNGAHAKGASDTAASTAQ</sequence>
<dbReference type="Proteomes" id="UP001558535">
    <property type="component" value="Unassembled WGS sequence"/>
</dbReference>
<dbReference type="RefSeq" id="WP_368577609.1">
    <property type="nucleotide sequence ID" value="NZ_CP168530.1"/>
</dbReference>
<feature type="compositionally biased region" description="Gly residues" evidence="1">
    <location>
        <begin position="26"/>
        <end position="63"/>
    </location>
</feature>
<gene>
    <name evidence="3" type="ORF">AB3X84_05030</name>
</gene>
<evidence type="ECO:0000313" key="4">
    <source>
        <dbReference type="Proteomes" id="UP001558535"/>
    </source>
</evidence>
<comment type="caution">
    <text evidence="3">The sequence shown here is derived from an EMBL/GenBank/DDBJ whole genome shotgun (WGS) entry which is preliminary data.</text>
</comment>
<evidence type="ECO:0000256" key="2">
    <source>
        <dbReference type="SAM" id="SignalP"/>
    </source>
</evidence>
<keyword evidence="2" id="KW-0732">Signal</keyword>
<feature type="chain" id="PRO_5046278591" evidence="2">
    <location>
        <begin position="24"/>
        <end position="111"/>
    </location>
</feature>
<reference evidence="3 4" key="1">
    <citation type="submission" date="2024-07" db="EMBL/GenBank/DDBJ databases">
        <title>A survey of Mimosa microsymbionts across Brazilian biomes reveals a high diversity of Paraburkholderia nodulating endemic species, but also that Cupriavidus is common as a symbiont of widespread species.</title>
        <authorList>
            <person name="Rouws L."/>
            <person name="Barauna A."/>
            <person name="Beukes C."/>
            <person name="Rouws J.R.C."/>
            <person name="De Faria S.M."/>
            <person name="Gross E."/>
            <person name="Bueno Dos Reis Junior F."/>
            <person name="Simon M.F."/>
            <person name="Maluk M."/>
            <person name="Odee D.W."/>
            <person name="Kenicer G."/>
            <person name="Young J.P.W."/>
            <person name="Reis V.M."/>
            <person name="Zilli J."/>
            <person name="James E.K."/>
        </authorList>
    </citation>
    <scope>NUCLEOTIDE SEQUENCE [LARGE SCALE GENOMIC DNA]</scope>
    <source>
        <strain evidence="3 4">BR14375</strain>
    </source>
</reference>
<evidence type="ECO:0000313" key="3">
    <source>
        <dbReference type="EMBL" id="MEX3749360.1"/>
    </source>
</evidence>
<organism evidence="3 4">
    <name type="scientific">Paraburkholderia phenoliruptrix</name>
    <dbReference type="NCBI Taxonomy" id="252970"/>
    <lineage>
        <taxon>Bacteria</taxon>
        <taxon>Pseudomonadati</taxon>
        <taxon>Pseudomonadota</taxon>
        <taxon>Betaproteobacteria</taxon>
        <taxon>Burkholderiales</taxon>
        <taxon>Burkholderiaceae</taxon>
        <taxon>Paraburkholderia</taxon>
    </lineage>
</organism>
<keyword evidence="4" id="KW-1185">Reference proteome</keyword>
<evidence type="ECO:0000256" key="1">
    <source>
        <dbReference type="SAM" id="MobiDB-lite"/>
    </source>
</evidence>
<protein>
    <submittedName>
        <fullName evidence="3">Uncharacterized protein</fullName>
    </submittedName>
</protein>
<proteinExistence type="predicted"/>
<accession>A0ABV3W855</accession>
<feature type="region of interest" description="Disordered" evidence="1">
    <location>
        <begin position="26"/>
        <end position="111"/>
    </location>
</feature>